<feature type="domain" description="Major facilitator superfamily (MFS) profile" evidence="8">
    <location>
        <begin position="13"/>
        <end position="400"/>
    </location>
</feature>
<feature type="transmembrane region" description="Helical" evidence="7">
    <location>
        <begin position="165"/>
        <end position="184"/>
    </location>
</feature>
<dbReference type="AlphaFoldDB" id="A0A154L7M8"/>
<feature type="transmembrane region" description="Helical" evidence="7">
    <location>
        <begin position="275"/>
        <end position="294"/>
    </location>
</feature>
<comment type="subcellular location">
    <subcellularLocation>
        <location evidence="1">Cell membrane</location>
        <topology evidence="1">Multi-pass membrane protein</topology>
    </subcellularLocation>
</comment>
<feature type="transmembrane region" description="Helical" evidence="7">
    <location>
        <begin position="138"/>
        <end position="159"/>
    </location>
</feature>
<evidence type="ECO:0000313" key="10">
    <source>
        <dbReference type="Proteomes" id="UP000076335"/>
    </source>
</evidence>
<dbReference type="Proteomes" id="UP000076335">
    <property type="component" value="Unassembled WGS sequence"/>
</dbReference>
<proteinExistence type="predicted"/>
<evidence type="ECO:0000313" key="9">
    <source>
        <dbReference type="EMBL" id="KZB66555.1"/>
    </source>
</evidence>
<dbReference type="InterPro" id="IPR050171">
    <property type="entry name" value="MFS_Transporters"/>
</dbReference>
<dbReference type="InterPro" id="IPR020846">
    <property type="entry name" value="MFS_dom"/>
</dbReference>
<feature type="transmembrane region" description="Helical" evidence="7">
    <location>
        <begin position="336"/>
        <end position="356"/>
    </location>
</feature>
<dbReference type="Pfam" id="PF07690">
    <property type="entry name" value="MFS_1"/>
    <property type="match status" value="1"/>
</dbReference>
<organism evidence="9 10">
    <name type="scientific">Thalassospira lucentensis</name>
    <dbReference type="NCBI Taxonomy" id="168935"/>
    <lineage>
        <taxon>Bacteria</taxon>
        <taxon>Pseudomonadati</taxon>
        <taxon>Pseudomonadota</taxon>
        <taxon>Alphaproteobacteria</taxon>
        <taxon>Rhodospirillales</taxon>
        <taxon>Thalassospiraceae</taxon>
        <taxon>Thalassospira</taxon>
    </lineage>
</organism>
<evidence type="ECO:0000256" key="5">
    <source>
        <dbReference type="ARBA" id="ARBA00022989"/>
    </source>
</evidence>
<keyword evidence="6 7" id="KW-0472">Membrane</keyword>
<feature type="transmembrane region" description="Helical" evidence="7">
    <location>
        <begin position="247"/>
        <end position="268"/>
    </location>
</feature>
<keyword evidence="5 7" id="KW-1133">Transmembrane helix</keyword>
<feature type="transmembrane region" description="Helical" evidence="7">
    <location>
        <begin position="12"/>
        <end position="30"/>
    </location>
</feature>
<dbReference type="RefSeq" id="WP_062949650.1">
    <property type="nucleotide sequence ID" value="NZ_LPVY01000005.1"/>
</dbReference>
<dbReference type="OrthoDB" id="7283458at2"/>
<protein>
    <submittedName>
        <fullName evidence="9">MFS transporter</fullName>
    </submittedName>
</protein>
<evidence type="ECO:0000259" key="8">
    <source>
        <dbReference type="PROSITE" id="PS50850"/>
    </source>
</evidence>
<accession>A0A154L7M8</accession>
<name>A0A154L7M8_9PROT</name>
<feature type="transmembrane region" description="Helical" evidence="7">
    <location>
        <begin position="103"/>
        <end position="126"/>
    </location>
</feature>
<comment type="caution">
    <text evidence="9">The sequence shown here is derived from an EMBL/GenBank/DDBJ whole genome shotgun (WGS) entry which is preliminary data.</text>
</comment>
<dbReference type="InterPro" id="IPR036259">
    <property type="entry name" value="MFS_trans_sf"/>
</dbReference>
<feature type="transmembrane region" description="Helical" evidence="7">
    <location>
        <begin position="42"/>
        <end position="67"/>
    </location>
</feature>
<evidence type="ECO:0000256" key="4">
    <source>
        <dbReference type="ARBA" id="ARBA00022692"/>
    </source>
</evidence>
<reference evidence="9 10" key="1">
    <citation type="submission" date="2015-12" db="EMBL/GenBank/DDBJ databases">
        <title>Genome sequence of Thalassospira lucentensis MCCC 1A02072.</title>
        <authorList>
            <person name="Lu L."/>
            <person name="Lai Q."/>
            <person name="Shao Z."/>
            <person name="Qian P."/>
        </authorList>
    </citation>
    <scope>NUCLEOTIDE SEQUENCE [LARGE SCALE GENOMIC DNA]</scope>
    <source>
        <strain evidence="9 10">MCCC 1A02072</strain>
    </source>
</reference>
<feature type="transmembrane region" description="Helical" evidence="7">
    <location>
        <begin position="79"/>
        <end position="97"/>
    </location>
</feature>
<evidence type="ECO:0000256" key="2">
    <source>
        <dbReference type="ARBA" id="ARBA00022448"/>
    </source>
</evidence>
<keyword evidence="2" id="KW-0813">Transport</keyword>
<evidence type="ECO:0000256" key="6">
    <source>
        <dbReference type="ARBA" id="ARBA00023136"/>
    </source>
</evidence>
<evidence type="ECO:0000256" key="1">
    <source>
        <dbReference type="ARBA" id="ARBA00004651"/>
    </source>
</evidence>
<dbReference type="SUPFAM" id="SSF103473">
    <property type="entry name" value="MFS general substrate transporter"/>
    <property type="match status" value="1"/>
</dbReference>
<dbReference type="PROSITE" id="PS50850">
    <property type="entry name" value="MFS"/>
    <property type="match status" value="1"/>
</dbReference>
<sequence>MHAPSSPPTNAPARWFLAFVIIIFTAASSVPTPMYQLYQQNWHFSPTMLTLVFAIYVLTLLISLLVFGSSSDFVGRKPVIFAALIIEIAAMTLFITAENLTMLLIARAVQGFATGLATAALGAALFDNDHHKGPITNSIAPLLGLASGAVIAGVLVEYAPMPLHLSYIGLMLLMIVLALFLWGLPETAARRPGVLRSLTPRVFVPPAARSTMLEIAPANGSAWALGGFYLSLAPSVIASATNAPPSLSGGIAVACLMLSGAVSVLFAQKRQPADALLAGTFIQTLGIAVSVSGIGLGMLWLFLAGSLLAGFGFGASFLGSVRTLLPRAQPHERGGLMAAFYVMSYLSFCIPALLAGRMVSVFGLVRTAEGYGIVLVFVTLLALILQIRRRQRHLATAGNI</sequence>
<feature type="transmembrane region" description="Helical" evidence="7">
    <location>
        <begin position="368"/>
        <end position="385"/>
    </location>
</feature>
<evidence type="ECO:0000256" key="7">
    <source>
        <dbReference type="SAM" id="Phobius"/>
    </source>
</evidence>
<dbReference type="Gene3D" id="1.20.1250.20">
    <property type="entry name" value="MFS general substrate transporter like domains"/>
    <property type="match status" value="1"/>
</dbReference>
<evidence type="ECO:0000256" key="3">
    <source>
        <dbReference type="ARBA" id="ARBA00022475"/>
    </source>
</evidence>
<dbReference type="GO" id="GO:0022857">
    <property type="term" value="F:transmembrane transporter activity"/>
    <property type="evidence" value="ECO:0007669"/>
    <property type="project" value="InterPro"/>
</dbReference>
<keyword evidence="3" id="KW-1003">Cell membrane</keyword>
<gene>
    <name evidence="9" type="ORF">AUP42_13420</name>
</gene>
<dbReference type="InterPro" id="IPR011701">
    <property type="entry name" value="MFS"/>
</dbReference>
<dbReference type="PANTHER" id="PTHR23517">
    <property type="entry name" value="RESISTANCE PROTEIN MDTM, PUTATIVE-RELATED-RELATED"/>
    <property type="match status" value="1"/>
</dbReference>
<keyword evidence="4 7" id="KW-0812">Transmembrane</keyword>
<dbReference type="GO" id="GO:0005886">
    <property type="term" value="C:plasma membrane"/>
    <property type="evidence" value="ECO:0007669"/>
    <property type="project" value="UniProtKB-SubCell"/>
</dbReference>
<dbReference type="PANTHER" id="PTHR23517:SF13">
    <property type="entry name" value="MAJOR FACILITATOR SUPERFAMILY MFS_1"/>
    <property type="match status" value="1"/>
</dbReference>
<feature type="transmembrane region" description="Helical" evidence="7">
    <location>
        <begin position="300"/>
        <end position="324"/>
    </location>
</feature>
<dbReference type="EMBL" id="LPVY01000005">
    <property type="protein sequence ID" value="KZB66555.1"/>
    <property type="molecule type" value="Genomic_DNA"/>
</dbReference>